<dbReference type="SUPFAM" id="SSF56300">
    <property type="entry name" value="Metallo-dependent phosphatases"/>
    <property type="match status" value="1"/>
</dbReference>
<feature type="domain" description="Calcineurin-like phosphoesterase" evidence="3">
    <location>
        <begin position="1"/>
        <end position="150"/>
    </location>
</feature>
<evidence type="ECO:0000259" key="3">
    <source>
        <dbReference type="Pfam" id="PF12850"/>
    </source>
</evidence>
<dbReference type="PANTHER" id="PTHR43165:SF1">
    <property type="entry name" value="PHOSPHODIESTERASE MJ0936"/>
    <property type="match status" value="1"/>
</dbReference>
<organism evidence="4">
    <name type="scientific">Candidatus Nitricoxidivorans perseverans</name>
    <dbReference type="NCBI Taxonomy" id="2975601"/>
    <lineage>
        <taxon>Bacteria</taxon>
        <taxon>Pseudomonadati</taxon>
        <taxon>Pseudomonadota</taxon>
        <taxon>Betaproteobacteria</taxon>
        <taxon>Nitrosomonadales</taxon>
        <taxon>Sterolibacteriaceae</taxon>
        <taxon>Candidatus Nitricoxidivorans</taxon>
    </lineage>
</organism>
<dbReference type="NCBIfam" id="TIGR00040">
    <property type="entry name" value="yfcE"/>
    <property type="match status" value="1"/>
</dbReference>
<protein>
    <recommendedName>
        <fullName evidence="2">Phosphoesterase</fullName>
        <ecNumber evidence="2">3.1.4.-</ecNumber>
    </recommendedName>
</protein>
<dbReference type="Pfam" id="PF12850">
    <property type="entry name" value="Metallophos_2"/>
    <property type="match status" value="1"/>
</dbReference>
<dbReference type="GO" id="GO:0016787">
    <property type="term" value="F:hydrolase activity"/>
    <property type="evidence" value="ECO:0007669"/>
    <property type="project" value="UniProtKB-UniRule"/>
</dbReference>
<evidence type="ECO:0000256" key="2">
    <source>
        <dbReference type="RuleBase" id="RU362039"/>
    </source>
</evidence>
<dbReference type="InterPro" id="IPR053193">
    <property type="entry name" value="MetalloPDE_YfcE-like"/>
</dbReference>
<evidence type="ECO:0000256" key="1">
    <source>
        <dbReference type="ARBA" id="ARBA00008950"/>
    </source>
</evidence>
<name>A0AA49FKT1_9PROT</name>
<dbReference type="EC" id="3.1.4.-" evidence="2"/>
<keyword evidence="2" id="KW-0479">Metal-binding</keyword>
<dbReference type="EMBL" id="CP107246">
    <property type="protein sequence ID" value="WIM05493.1"/>
    <property type="molecule type" value="Genomic_DNA"/>
</dbReference>
<dbReference type="InterPro" id="IPR024654">
    <property type="entry name" value="Calcineurin-like_PHP_lpxH"/>
</dbReference>
<comment type="similarity">
    <text evidence="1 2">Belongs to the metallophosphoesterase superfamily. YfcE family.</text>
</comment>
<gene>
    <name evidence="4" type="ORF">OHM77_12535</name>
</gene>
<accession>A0AA49FKT1</accession>
<comment type="cofactor">
    <cofactor evidence="2">
        <name>a divalent metal cation</name>
        <dbReference type="ChEBI" id="CHEBI:60240"/>
    </cofactor>
</comment>
<evidence type="ECO:0000313" key="4">
    <source>
        <dbReference type="EMBL" id="WIM05493.1"/>
    </source>
</evidence>
<dbReference type="InterPro" id="IPR000979">
    <property type="entry name" value="Phosphodiesterase_MJ0936/Vps29"/>
</dbReference>
<dbReference type="KEGG" id="npv:OHM77_12535"/>
<dbReference type="Gene3D" id="3.60.21.10">
    <property type="match status" value="1"/>
</dbReference>
<sequence>MKICIVSDSHDRGPALAAAVGAARAEGAEAVIHCGDLIGVNTVKASMKLGLPIHVIHGNNLGDLVALARMACHSEGLLHYHGRDAVLDLAGRRVFVTHYPHYGHAMACTGDYDLVCCGHSHKPDIGQQANVRGGMTWLVNPGTVAGLGAPAATWILGDLAALTFEVKPTPAV</sequence>
<proteinExistence type="inferred from homology"/>
<dbReference type="GO" id="GO:0046872">
    <property type="term" value="F:metal ion binding"/>
    <property type="evidence" value="ECO:0007669"/>
    <property type="project" value="UniProtKB-KW"/>
</dbReference>
<dbReference type="InterPro" id="IPR029052">
    <property type="entry name" value="Metallo-depent_PP-like"/>
</dbReference>
<dbReference type="Proteomes" id="UP001234916">
    <property type="component" value="Chromosome"/>
</dbReference>
<dbReference type="PANTHER" id="PTHR43165">
    <property type="entry name" value="METALLOPHOSPHOESTERASE"/>
    <property type="match status" value="1"/>
</dbReference>
<dbReference type="AlphaFoldDB" id="A0AA49FKT1"/>
<reference evidence="4" key="1">
    <citation type="journal article" date="2023" name="Nat. Microbiol.">
        <title>Enrichment and characterization of a nitric oxide-reducing microbial community in a continuous bioreactor.</title>
        <authorList>
            <person name="Garrido-Amador P."/>
            <person name="Stortenbeker N."/>
            <person name="Wessels H.J.C.T."/>
            <person name="Speth D.R."/>
            <person name="Garcia-Heredia I."/>
            <person name="Kartal B."/>
        </authorList>
    </citation>
    <scope>NUCLEOTIDE SEQUENCE</scope>
    <source>
        <strain evidence="4">MAG1</strain>
    </source>
</reference>